<keyword evidence="7" id="KW-0472">Membrane</keyword>
<keyword evidence="4" id="KW-0488">Methylation</keyword>
<dbReference type="GO" id="GO:0007165">
    <property type="term" value="P:signal transduction"/>
    <property type="evidence" value="ECO:0000318"/>
    <property type="project" value="GO_Central"/>
</dbReference>
<evidence type="ECO:0000256" key="8">
    <source>
        <dbReference type="ARBA" id="ARBA00023288"/>
    </source>
</evidence>
<dbReference type="GO" id="GO:0032956">
    <property type="term" value="P:regulation of actin cytoskeleton organization"/>
    <property type="evidence" value="ECO:0000318"/>
    <property type="project" value="GO_Central"/>
</dbReference>
<dbReference type="GO" id="GO:0019901">
    <property type="term" value="F:protein kinase binding"/>
    <property type="evidence" value="ECO:0000318"/>
    <property type="project" value="GO_Central"/>
</dbReference>
<proteinExistence type="inferred from homology"/>
<keyword evidence="11" id="KW-1185">Reference proteome</keyword>
<evidence type="ECO:0000256" key="1">
    <source>
        <dbReference type="ARBA" id="ARBA00004342"/>
    </source>
</evidence>
<dbReference type="HOGENOM" id="CLU_041217_21_1_1"/>
<evidence type="ECO:0000256" key="6">
    <source>
        <dbReference type="ARBA" id="ARBA00023134"/>
    </source>
</evidence>
<evidence type="ECO:0000256" key="9">
    <source>
        <dbReference type="ARBA" id="ARBA00023289"/>
    </source>
</evidence>
<evidence type="ECO:0000256" key="5">
    <source>
        <dbReference type="ARBA" id="ARBA00022741"/>
    </source>
</evidence>
<dbReference type="Proteomes" id="UP000000600">
    <property type="component" value="Unassembled WGS sequence"/>
</dbReference>
<dbReference type="GO" id="GO:0008360">
    <property type="term" value="P:regulation of cell shape"/>
    <property type="evidence" value="ECO:0000318"/>
    <property type="project" value="GO_Central"/>
</dbReference>
<dbReference type="GO" id="GO:0005856">
    <property type="term" value="C:cytoskeleton"/>
    <property type="evidence" value="ECO:0000318"/>
    <property type="project" value="GO_Central"/>
</dbReference>
<dbReference type="InterPro" id="IPR027417">
    <property type="entry name" value="P-loop_NTPase"/>
</dbReference>
<dbReference type="SMART" id="SM00175">
    <property type="entry name" value="RAB"/>
    <property type="match status" value="1"/>
</dbReference>
<evidence type="ECO:0000313" key="11">
    <source>
        <dbReference type="Proteomes" id="UP000000600"/>
    </source>
</evidence>
<dbReference type="GO" id="GO:0007163">
    <property type="term" value="P:establishment or maintenance of cell polarity"/>
    <property type="evidence" value="ECO:0000318"/>
    <property type="project" value="GO_Central"/>
</dbReference>
<organism evidence="10 11">
    <name type="scientific">Paramecium tetraurelia</name>
    <dbReference type="NCBI Taxonomy" id="5888"/>
    <lineage>
        <taxon>Eukaryota</taxon>
        <taxon>Sar</taxon>
        <taxon>Alveolata</taxon>
        <taxon>Ciliophora</taxon>
        <taxon>Intramacronucleata</taxon>
        <taxon>Oligohymenophorea</taxon>
        <taxon>Peniculida</taxon>
        <taxon>Parameciidae</taxon>
        <taxon>Paramecium</taxon>
    </lineage>
</organism>
<dbReference type="STRING" id="5888.A0DD84"/>
<dbReference type="GO" id="GO:0031410">
    <property type="term" value="C:cytoplasmic vesicle"/>
    <property type="evidence" value="ECO:0000318"/>
    <property type="project" value="GO_Central"/>
</dbReference>
<accession>A0DD84</accession>
<evidence type="ECO:0000256" key="4">
    <source>
        <dbReference type="ARBA" id="ARBA00022481"/>
    </source>
</evidence>
<dbReference type="InterPro" id="IPR003578">
    <property type="entry name" value="Small_GTPase_Rho"/>
</dbReference>
<dbReference type="SMART" id="SM00174">
    <property type="entry name" value="RHO"/>
    <property type="match status" value="1"/>
</dbReference>
<dbReference type="PROSITE" id="PS51419">
    <property type="entry name" value="RAB"/>
    <property type="match status" value="1"/>
</dbReference>
<keyword evidence="8" id="KW-0449">Lipoprotein</keyword>
<reference evidence="10 11" key="1">
    <citation type="journal article" date="2006" name="Nature">
        <title>Global trends of whole-genome duplications revealed by the ciliate Paramecium tetraurelia.</title>
        <authorList>
            <consortium name="Genoscope"/>
            <person name="Aury J.-M."/>
            <person name="Jaillon O."/>
            <person name="Duret L."/>
            <person name="Noel B."/>
            <person name="Jubin C."/>
            <person name="Porcel B.M."/>
            <person name="Segurens B."/>
            <person name="Daubin V."/>
            <person name="Anthouard V."/>
            <person name="Aiach N."/>
            <person name="Arnaiz O."/>
            <person name="Billaut A."/>
            <person name="Beisson J."/>
            <person name="Blanc I."/>
            <person name="Bouhouche K."/>
            <person name="Camara F."/>
            <person name="Duharcourt S."/>
            <person name="Guigo R."/>
            <person name="Gogendeau D."/>
            <person name="Katinka M."/>
            <person name="Keller A.-M."/>
            <person name="Kissmehl R."/>
            <person name="Klotz C."/>
            <person name="Koll F."/>
            <person name="Le Moue A."/>
            <person name="Lepere C."/>
            <person name="Malinsky S."/>
            <person name="Nowacki M."/>
            <person name="Nowak J.K."/>
            <person name="Plattner H."/>
            <person name="Poulain J."/>
            <person name="Ruiz F."/>
            <person name="Serrano V."/>
            <person name="Zagulski M."/>
            <person name="Dessen P."/>
            <person name="Betermier M."/>
            <person name="Weissenbach J."/>
            <person name="Scarpelli C."/>
            <person name="Schachter V."/>
            <person name="Sperling L."/>
            <person name="Meyer E."/>
            <person name="Cohen J."/>
            <person name="Wincker P."/>
        </authorList>
    </citation>
    <scope>NUCLEOTIDE SEQUENCE [LARGE SCALE GENOMIC DNA]</scope>
    <source>
        <strain evidence="10 11">Stock d4-2</strain>
    </source>
</reference>
<dbReference type="GO" id="GO:0030865">
    <property type="term" value="P:cortical cytoskeleton organization"/>
    <property type="evidence" value="ECO:0000318"/>
    <property type="project" value="GO_Central"/>
</dbReference>
<dbReference type="InterPro" id="IPR005225">
    <property type="entry name" value="Small_GTP-bd"/>
</dbReference>
<dbReference type="GO" id="GO:0005525">
    <property type="term" value="F:GTP binding"/>
    <property type="evidence" value="ECO:0000318"/>
    <property type="project" value="GO_Central"/>
</dbReference>
<dbReference type="eggNOG" id="KOG0393">
    <property type="taxonomic scope" value="Eukaryota"/>
</dbReference>
<dbReference type="GeneID" id="5034183"/>
<dbReference type="OMA" id="QADWINH"/>
<keyword evidence="9" id="KW-0636">Prenylation</keyword>
<dbReference type="InterPro" id="IPR001806">
    <property type="entry name" value="Small_GTPase"/>
</dbReference>
<dbReference type="EMBL" id="CT868385">
    <property type="protein sequence ID" value="CAK81001.1"/>
    <property type="molecule type" value="Genomic_DNA"/>
</dbReference>
<dbReference type="CDD" id="cd00157">
    <property type="entry name" value="Rho"/>
    <property type="match status" value="1"/>
</dbReference>
<comment type="subcellular location">
    <subcellularLocation>
        <location evidence="1">Cell membrane</location>
        <topology evidence="1">Lipid-anchor</topology>
        <orientation evidence="1">Cytoplasmic side</orientation>
    </subcellularLocation>
</comment>
<name>A0DD84_PARTE</name>
<dbReference type="SMART" id="SM00173">
    <property type="entry name" value="RAS"/>
    <property type="match status" value="1"/>
</dbReference>
<dbReference type="NCBIfam" id="TIGR00231">
    <property type="entry name" value="small_GTP"/>
    <property type="match status" value="1"/>
</dbReference>
<dbReference type="RefSeq" id="XP_001448398.1">
    <property type="nucleotide sequence ID" value="XM_001448361.1"/>
</dbReference>
<dbReference type="OrthoDB" id="8830751at2759"/>
<dbReference type="GO" id="GO:0007264">
    <property type="term" value="P:small GTPase-mediated signal transduction"/>
    <property type="evidence" value="ECO:0007669"/>
    <property type="project" value="InterPro"/>
</dbReference>
<keyword evidence="6" id="KW-0342">GTP-binding</keyword>
<dbReference type="GO" id="GO:0003924">
    <property type="term" value="F:GTPase activity"/>
    <property type="evidence" value="ECO:0000318"/>
    <property type="project" value="GO_Central"/>
</dbReference>
<dbReference type="GO" id="GO:0005886">
    <property type="term" value="C:plasma membrane"/>
    <property type="evidence" value="ECO:0000318"/>
    <property type="project" value="GO_Central"/>
</dbReference>
<dbReference type="GO" id="GO:0007015">
    <property type="term" value="P:actin filament organization"/>
    <property type="evidence" value="ECO:0000318"/>
    <property type="project" value="GO_Central"/>
</dbReference>
<dbReference type="PANTHER" id="PTHR24072">
    <property type="entry name" value="RHO FAMILY GTPASE"/>
    <property type="match status" value="1"/>
</dbReference>
<dbReference type="SUPFAM" id="SSF52540">
    <property type="entry name" value="P-loop containing nucleoside triphosphate hydrolases"/>
    <property type="match status" value="1"/>
</dbReference>
<dbReference type="FunFam" id="3.40.50.300:FF:000983">
    <property type="entry name" value="Rho family GTPase"/>
    <property type="match status" value="1"/>
</dbReference>
<evidence type="ECO:0000256" key="3">
    <source>
        <dbReference type="ARBA" id="ARBA00022475"/>
    </source>
</evidence>
<evidence type="ECO:0000313" key="10">
    <source>
        <dbReference type="EMBL" id="CAK81001.1"/>
    </source>
</evidence>
<keyword evidence="5" id="KW-0547">Nucleotide-binding</keyword>
<dbReference type="Pfam" id="PF00071">
    <property type="entry name" value="Ras"/>
    <property type="match status" value="1"/>
</dbReference>
<sequence length="197" mass="22513">MDLSREPLSIKLVVIGDGSVGKTCILLSYTTDKFPTEYVPTVFENYITSVSLDGKQINLSLWDTAGQETYDKLRTLSYSQADWINHHLIMRKISGTQNQGQGDLKNIPKLVVGNKIDCRNEISQKHVKFEEASEEFKSQNLVYKECSALTQEGLKELFEEAIKQGYEHKQKNPQTLKNQNQKDRVEDKQENCCCNAF</sequence>
<dbReference type="GO" id="GO:0042995">
    <property type="term" value="C:cell projection"/>
    <property type="evidence" value="ECO:0000318"/>
    <property type="project" value="GO_Central"/>
</dbReference>
<dbReference type="InParanoid" id="A0DD84"/>
<keyword evidence="3" id="KW-1003">Cell membrane</keyword>
<protein>
    <submittedName>
        <fullName evidence="10">Uncharacterized protein</fullName>
    </submittedName>
</protein>
<evidence type="ECO:0000256" key="7">
    <source>
        <dbReference type="ARBA" id="ARBA00023136"/>
    </source>
</evidence>
<dbReference type="KEGG" id="ptm:GSPATT00015860001"/>
<comment type="similarity">
    <text evidence="2">Belongs to the small GTPase superfamily. Rho family.</text>
</comment>
<dbReference type="AlphaFoldDB" id="A0DD84"/>
<dbReference type="Gene3D" id="3.40.50.300">
    <property type="entry name" value="P-loop containing nucleotide triphosphate hydrolases"/>
    <property type="match status" value="1"/>
</dbReference>
<dbReference type="PROSITE" id="PS51420">
    <property type="entry name" value="RHO"/>
    <property type="match status" value="1"/>
</dbReference>
<evidence type="ECO:0000256" key="2">
    <source>
        <dbReference type="ARBA" id="ARBA00010142"/>
    </source>
</evidence>
<dbReference type="PRINTS" id="PR00449">
    <property type="entry name" value="RASTRNSFRMNG"/>
</dbReference>
<gene>
    <name evidence="10" type="ORF">GSPATT00015860001</name>
</gene>